<dbReference type="NCBIfam" id="TIGR00309">
    <property type="entry name" value="V_ATPase_subD"/>
    <property type="match status" value="1"/>
</dbReference>
<sequence>MKRLPLPATKGNVLKLREEYSRAAEALTFLEEKRDLLVGELLRLQSQARRRRREMEQSLAQAYQAVKEGLLTLGTAQVARLAPAVTSEAAVSVKERTFLGMPMPVLRYHPYANRPQASMQDSLAALDIVPGLMNEALSKIADLAEGEAVLWKLAQELNRTMRRTNALSYEILPTFRETLHYLEGSLEEREREALFHLKRLKSRRSGGS</sequence>
<reference evidence="4" key="1">
    <citation type="journal article" date="2020" name="mSystems">
        <title>Genome- and Community-Level Interaction Insights into Carbon Utilization and Element Cycling Functions of Hydrothermarchaeota in Hydrothermal Sediment.</title>
        <authorList>
            <person name="Zhou Z."/>
            <person name="Liu Y."/>
            <person name="Xu W."/>
            <person name="Pan J."/>
            <person name="Luo Z.H."/>
            <person name="Li M."/>
        </authorList>
    </citation>
    <scope>NUCLEOTIDE SEQUENCE [LARGE SCALE GENOMIC DNA]</scope>
    <source>
        <strain evidence="4">SpSt-767</strain>
    </source>
</reference>
<dbReference type="AlphaFoldDB" id="A0A7V6A5H8"/>
<keyword evidence="2" id="KW-0813">Transport</keyword>
<dbReference type="GO" id="GO:0046961">
    <property type="term" value="F:proton-transporting ATPase activity, rotational mechanism"/>
    <property type="evidence" value="ECO:0007669"/>
    <property type="project" value="InterPro"/>
</dbReference>
<dbReference type="PANTHER" id="PTHR11671">
    <property type="entry name" value="V-TYPE ATP SYNTHASE SUBUNIT D"/>
    <property type="match status" value="1"/>
</dbReference>
<comment type="similarity">
    <text evidence="1">Belongs to the V-ATPase D subunit family.</text>
</comment>
<protein>
    <submittedName>
        <fullName evidence="4">V-type ATP synthase subunit D</fullName>
    </submittedName>
</protein>
<organism evidence="4">
    <name type="scientific">Desulfobacca acetoxidans</name>
    <dbReference type="NCBI Taxonomy" id="60893"/>
    <lineage>
        <taxon>Bacteria</taxon>
        <taxon>Pseudomonadati</taxon>
        <taxon>Thermodesulfobacteriota</taxon>
        <taxon>Desulfobaccia</taxon>
        <taxon>Desulfobaccales</taxon>
        <taxon>Desulfobaccaceae</taxon>
        <taxon>Desulfobacca</taxon>
    </lineage>
</organism>
<comment type="caution">
    <text evidence="4">The sequence shown here is derived from an EMBL/GenBank/DDBJ whole genome shotgun (WGS) entry which is preliminary data.</text>
</comment>
<dbReference type="Gene3D" id="1.10.287.3240">
    <property type="match status" value="1"/>
</dbReference>
<proteinExistence type="inferred from homology"/>
<name>A0A7V6A5H8_9BACT</name>
<evidence type="ECO:0000256" key="2">
    <source>
        <dbReference type="ARBA" id="ARBA00022448"/>
    </source>
</evidence>
<gene>
    <name evidence="4" type="ORF">ENV52_13065</name>
</gene>
<evidence type="ECO:0000313" key="4">
    <source>
        <dbReference type="EMBL" id="HHS30617.1"/>
    </source>
</evidence>
<dbReference type="InterPro" id="IPR002699">
    <property type="entry name" value="V_ATPase_D"/>
</dbReference>
<keyword evidence="3" id="KW-0406">Ion transport</keyword>
<dbReference type="Pfam" id="PF01813">
    <property type="entry name" value="ATP-synt_D"/>
    <property type="match status" value="1"/>
</dbReference>
<accession>A0A7V6A5H8</accession>
<dbReference type="EMBL" id="DTGR01000203">
    <property type="protein sequence ID" value="HHS30617.1"/>
    <property type="molecule type" value="Genomic_DNA"/>
</dbReference>
<evidence type="ECO:0000256" key="1">
    <source>
        <dbReference type="ARBA" id="ARBA00005850"/>
    </source>
</evidence>
<evidence type="ECO:0000256" key="3">
    <source>
        <dbReference type="ARBA" id="ARBA00023065"/>
    </source>
</evidence>